<dbReference type="Proteomes" id="UP001201240">
    <property type="component" value="Unassembled WGS sequence"/>
</dbReference>
<sequence length="1094" mass="128413">MKKKFIKTLSIIIVFPIIISLITVSLSSCYQKDSSKSKLSPPSIIQEEFIKKLDEIAKNIHFEYEVFDNDNQQMIQIDKIKIIGDLQETKLTIIKTFIDQKTKNFFVEYDLNLSNKTKKYKQILKINKKQNVIQAKYVEDKLYSKYHATHNYRPFALNQLLTQQQNIKNVNDLSIMTIKKNNHQYLDYFNFIGNENNFYQHPFIQKTLLTKQNQTTDSRANFRFEKIEINKENQTATINFSHDSDSQTTEKILNAINKRILVKNYDWTNPFSEIITYEKVNNNQLRFSLKTLPKSLKKFIITHIQYDDIVESLGNDLKNSFLYNQFEKEYTLQKLDFYQYQNEIYGSAFFNFDHDALEIYKNKTFLFEFTLDENYSDARKEKSLFAKYTPPIKFVRVPFKSLWKFKIPHLYNGFLYKLNKISIHDTNSMAPFGFIKTNNINIKPSFIINLIYDDRKIIDLYHVNNQNFSTKYQTLRNMNLTLNDLYNLWQSNQSQLYLDYSLRNFISLVQYENSYQFYHTKANENFYDFKAKKTNFKLVYNNEIKNLHKIALEENTDDLIFKKNTEGCFNLKKSLTKINNLNLINEKYLMFNITFGLDPNLIKETNLWDDIMLRSQISLSIPYTTLRDKKTIEDAEFVLNYAIGNKEYEHELYKKIKQSFRFKVTYINDELIIEIIPKNNVHIFDNIWEHNSSTNSSYFLTKANINIYYLNDTAIDINENNKLNNQYATRIYKDNEEKFSAIKNARNRVMSLSLIQDGTWNVLGKVKPNDDNDYRYYLISCAHVLNSTQAFKSINKTGNKNLFETGNSCNGDFDPLVPQIVNESEVINDKKVPYYNAIEKNGKLEANKNQFQFLNFPKKINIESIINFNHQAKNKISPHVNSLGHFNSNSSLDFSLITVDLKPIFEKYGKLEESIDFKNLTKEQKAVIKHIINFKNLKPLKLSEQTKYFSNGQHVNWYLATFPRTETINNFNAGKLPRYREYIINKYDKIQENITTINNYSSTVGTTKISGKYLDIGSGSSGSVVYDESGNLIGMVSFGAHANGKFTAGGLIVFDSLISGFFGDKNNLANRTSLIQQIKQLAYLYPEKYEDIYK</sequence>
<organism evidence="1 2">
    <name type="scientific">Ureaplasma urealyticum</name>
    <name type="common">Ureaplasma urealyticum biotype 2</name>
    <dbReference type="NCBI Taxonomy" id="2130"/>
    <lineage>
        <taxon>Bacteria</taxon>
        <taxon>Bacillati</taxon>
        <taxon>Mycoplasmatota</taxon>
        <taxon>Mycoplasmoidales</taxon>
        <taxon>Mycoplasmoidaceae</taxon>
        <taxon>Ureaplasma</taxon>
    </lineage>
</organism>
<evidence type="ECO:0000313" key="2">
    <source>
        <dbReference type="Proteomes" id="UP001201240"/>
    </source>
</evidence>
<dbReference type="RefSeq" id="WP_004026282.1">
    <property type="nucleotide sequence ID" value="NZ_CP039963.1"/>
</dbReference>
<evidence type="ECO:0008006" key="3">
    <source>
        <dbReference type="Google" id="ProtNLM"/>
    </source>
</evidence>
<name>A0ABD4SL32_UREUR</name>
<gene>
    <name evidence="1" type="ORF">LH652_00700</name>
</gene>
<proteinExistence type="predicted"/>
<dbReference type="AlphaFoldDB" id="A0ABD4SL32"/>
<accession>A0ABD4SL32</accession>
<comment type="caution">
    <text evidence="1">The sequence shown here is derived from an EMBL/GenBank/DDBJ whole genome shotgun (WGS) entry which is preliminary data.</text>
</comment>
<evidence type="ECO:0000313" key="1">
    <source>
        <dbReference type="EMBL" id="MCF1348817.1"/>
    </source>
</evidence>
<dbReference type="PROSITE" id="PS51257">
    <property type="entry name" value="PROKAR_LIPOPROTEIN"/>
    <property type="match status" value="1"/>
</dbReference>
<dbReference type="EMBL" id="JAJBIS010000001">
    <property type="protein sequence ID" value="MCF1348817.1"/>
    <property type="molecule type" value="Genomic_DNA"/>
</dbReference>
<reference evidence="1 2" key="1">
    <citation type="submission" date="2021-10" db="EMBL/GenBank/DDBJ databases">
        <title>Sequencing the mobilome of antimicrobial resistant bacterial isolates spanning a range of GC content: The potential of a sustainable low cost, low infrastructure approach for surveillance with Oxford Nanopore sequencing.</title>
        <authorList>
            <person name="Sands K."/>
        </authorList>
    </citation>
    <scope>NUCLEOTIDE SEQUENCE [LARGE SCALE GENOMIC DNA]</scope>
    <source>
        <strain evidence="1 2">MIN-202</strain>
    </source>
</reference>
<protein>
    <recommendedName>
        <fullName evidence="3">DUF31 domain-containing protein</fullName>
    </recommendedName>
</protein>